<evidence type="ECO:0000256" key="1">
    <source>
        <dbReference type="ARBA" id="ARBA00001462"/>
    </source>
</evidence>
<dbReference type="PANTHER" id="PTHR40631:SF1">
    <property type="entry name" value="ALPHA-L-ARABINOFURANOSIDASE AXHA-2-RELATED"/>
    <property type="match status" value="1"/>
</dbReference>
<comment type="catalytic activity">
    <reaction evidence="1 12">
        <text>Hydrolysis of terminal non-reducing alpha-L-arabinofuranoside residues in alpha-L-arabinosides.</text>
        <dbReference type="EC" id="3.2.1.55"/>
    </reaction>
</comment>
<keyword evidence="10" id="KW-0624">Polysaccharide degradation</keyword>
<evidence type="ECO:0000256" key="11">
    <source>
        <dbReference type="ARBA" id="ARBA00025637"/>
    </source>
</evidence>
<sequence>MTPRTSITSLVWSSGILLLLSAPGTLASCALPSTYNWTSTGPLAQPKPGWTALKDFTNTVYHGHHVVYASTTDENGNYGSMTFSPFTQWSDMASANQTGLSQGTVAPTLFYFEPKNIWVLAYQWGPTSFSYKTSSDPTDPNGWSSVQPLFTGKITNSSTGVIDQTVIGDSENMWLFFAGDNGHIYRTSMPIADFPGNFGSEYEIILSDSTYSLFEAVQVYTVDEGCRKKYLMIVEAIGSTGYRYFRSFTADSLGGTWTAQTTSENEPFAGMANSGATWSHDVSHGDLVRTNPDQTMTVDACKLQFLYQGKDPSASGNYNLLPWRPALLTMNEPLEHGCLSD</sequence>
<dbReference type="GO" id="GO:0045493">
    <property type="term" value="P:xylan catabolic process"/>
    <property type="evidence" value="ECO:0007669"/>
    <property type="project" value="UniProtKB-UniRule"/>
</dbReference>
<dbReference type="GO" id="GO:0005576">
    <property type="term" value="C:extracellular region"/>
    <property type="evidence" value="ECO:0007669"/>
    <property type="project" value="UniProtKB-SubCell"/>
</dbReference>
<evidence type="ECO:0000256" key="5">
    <source>
        <dbReference type="ARBA" id="ARBA00022651"/>
    </source>
</evidence>
<evidence type="ECO:0000256" key="7">
    <source>
        <dbReference type="ARBA" id="ARBA00022801"/>
    </source>
</evidence>
<evidence type="ECO:0000256" key="4">
    <source>
        <dbReference type="ARBA" id="ARBA00022525"/>
    </source>
</evidence>
<keyword evidence="9 12" id="KW-0326">Glycosidase</keyword>
<organism evidence="14 15">
    <name type="scientific">Aspergillus felis</name>
    <dbReference type="NCBI Taxonomy" id="1287682"/>
    <lineage>
        <taxon>Eukaryota</taxon>
        <taxon>Fungi</taxon>
        <taxon>Dikarya</taxon>
        <taxon>Ascomycota</taxon>
        <taxon>Pezizomycotina</taxon>
        <taxon>Eurotiomycetes</taxon>
        <taxon>Eurotiomycetidae</taxon>
        <taxon>Eurotiales</taxon>
        <taxon>Aspergillaceae</taxon>
        <taxon>Aspergillus</taxon>
        <taxon>Aspergillus subgen. Fumigati</taxon>
    </lineage>
</organism>
<dbReference type="InterPro" id="IPR023296">
    <property type="entry name" value="Glyco_hydro_beta-prop_sf"/>
</dbReference>
<reference evidence="14" key="1">
    <citation type="submission" date="2020-06" db="EMBL/GenBank/DDBJ databases">
        <title>Draft genome sequences of strains closely related to Aspergillus parafelis and Aspergillus hiratsukae.</title>
        <authorList>
            <person name="Dos Santos R.A.C."/>
            <person name="Rivero-Menendez O."/>
            <person name="Steenwyk J.L."/>
            <person name="Mead M.E."/>
            <person name="Goldman G.H."/>
            <person name="Alastruey-Izquierdo A."/>
            <person name="Rokas A."/>
        </authorList>
    </citation>
    <scope>NUCLEOTIDE SEQUENCE</scope>
    <source>
        <strain evidence="14">CNM-CM7691</strain>
    </source>
</reference>
<dbReference type="EMBL" id="JACBAG010001833">
    <property type="protein sequence ID" value="KAF7180697.1"/>
    <property type="molecule type" value="Genomic_DNA"/>
</dbReference>
<comment type="function">
    <text evidence="11">Alpha-L-arabinofuranosidase involved in the hydrolysis of xylan, a major structural heterogeneous polysaccharide found in plant biomass representing the second most abundant polysaccharide in the biosphere, after cellulose. Releases L-arabinose from arabinoxylan.</text>
</comment>
<keyword evidence="5" id="KW-0858">Xylan degradation</keyword>
<keyword evidence="4 12" id="KW-0964">Secreted</keyword>
<dbReference type="GO" id="GO:0046556">
    <property type="term" value="F:alpha-L-arabinofuranosidase activity"/>
    <property type="evidence" value="ECO:0007669"/>
    <property type="project" value="UniProtKB-UniRule"/>
</dbReference>
<dbReference type="GO" id="GO:0046373">
    <property type="term" value="P:L-arabinose metabolic process"/>
    <property type="evidence" value="ECO:0007669"/>
    <property type="project" value="UniProtKB-UniRule"/>
</dbReference>
<dbReference type="Gene3D" id="2.115.10.20">
    <property type="entry name" value="Glycosyl hydrolase domain, family 43"/>
    <property type="match status" value="1"/>
</dbReference>
<accession>A0A8H6QZ66</accession>
<dbReference type="AlphaFoldDB" id="A0A8H6QZ66"/>
<evidence type="ECO:0000313" key="14">
    <source>
        <dbReference type="EMBL" id="KAF7180697.1"/>
    </source>
</evidence>
<dbReference type="EC" id="3.2.1.55" evidence="12"/>
<evidence type="ECO:0000256" key="9">
    <source>
        <dbReference type="ARBA" id="ARBA00023295"/>
    </source>
</evidence>
<dbReference type="PROSITE" id="PS51257">
    <property type="entry name" value="PROKAR_LIPOPROTEIN"/>
    <property type="match status" value="1"/>
</dbReference>
<evidence type="ECO:0000256" key="12">
    <source>
        <dbReference type="RuleBase" id="RU368117"/>
    </source>
</evidence>
<dbReference type="SUPFAM" id="SSF75005">
    <property type="entry name" value="Arabinanase/levansucrase/invertase"/>
    <property type="match status" value="1"/>
</dbReference>
<comment type="caution">
    <text evidence="14">The sequence shown here is derived from an EMBL/GenBank/DDBJ whole genome shotgun (WGS) entry which is preliminary data.</text>
</comment>
<dbReference type="Pfam" id="PF03664">
    <property type="entry name" value="Glyco_hydro_62"/>
    <property type="match status" value="1"/>
</dbReference>
<keyword evidence="7 12" id="KW-0378">Hydrolase</keyword>
<evidence type="ECO:0000256" key="8">
    <source>
        <dbReference type="ARBA" id="ARBA00023277"/>
    </source>
</evidence>
<keyword evidence="15" id="KW-1185">Reference proteome</keyword>
<dbReference type="PANTHER" id="PTHR40631">
    <property type="entry name" value="ALPHA-L-ARABINOFURANOSIDASE AXHA-2-RELATED"/>
    <property type="match status" value="1"/>
</dbReference>
<evidence type="ECO:0000256" key="6">
    <source>
        <dbReference type="ARBA" id="ARBA00022729"/>
    </source>
</evidence>
<protein>
    <recommendedName>
        <fullName evidence="12">Alpha-L-arabinofuranosidase</fullName>
        <ecNumber evidence="12">3.2.1.55</ecNumber>
    </recommendedName>
</protein>
<dbReference type="InterPro" id="IPR005193">
    <property type="entry name" value="GH62_arabinosidase"/>
</dbReference>
<evidence type="ECO:0000256" key="13">
    <source>
        <dbReference type="SAM" id="SignalP"/>
    </source>
</evidence>
<proteinExistence type="inferred from homology"/>
<comment type="similarity">
    <text evidence="3 12">Belongs to the glycosyl hydrolase 62 family.</text>
</comment>
<name>A0A8H6QZ66_9EURO</name>
<evidence type="ECO:0000256" key="2">
    <source>
        <dbReference type="ARBA" id="ARBA00004613"/>
    </source>
</evidence>
<feature type="signal peptide" evidence="13">
    <location>
        <begin position="1"/>
        <end position="27"/>
    </location>
</feature>
<evidence type="ECO:0000313" key="15">
    <source>
        <dbReference type="Proteomes" id="UP000641853"/>
    </source>
</evidence>
<keyword evidence="6 12" id="KW-0732">Signal</keyword>
<dbReference type="Proteomes" id="UP000641853">
    <property type="component" value="Unassembled WGS sequence"/>
</dbReference>
<keyword evidence="8" id="KW-0119">Carbohydrate metabolism</keyword>
<evidence type="ECO:0000256" key="10">
    <source>
        <dbReference type="ARBA" id="ARBA00023326"/>
    </source>
</evidence>
<comment type="subcellular location">
    <subcellularLocation>
        <location evidence="2 12">Secreted</location>
    </subcellularLocation>
</comment>
<feature type="chain" id="PRO_5034272600" description="Alpha-L-arabinofuranosidase" evidence="13">
    <location>
        <begin position="28"/>
        <end position="341"/>
    </location>
</feature>
<evidence type="ECO:0000256" key="3">
    <source>
        <dbReference type="ARBA" id="ARBA00007396"/>
    </source>
</evidence>
<gene>
    <name evidence="14" type="ORF">CNMCM7691_009988</name>
</gene>
<dbReference type="CDD" id="cd08987">
    <property type="entry name" value="GH62"/>
    <property type="match status" value="1"/>
</dbReference>